<feature type="compositionally biased region" description="Basic and acidic residues" evidence="1">
    <location>
        <begin position="90"/>
        <end position="99"/>
    </location>
</feature>
<proteinExistence type="predicted"/>
<dbReference type="OrthoDB" id="3797732at2759"/>
<dbReference type="AlphaFoldDB" id="A0A9W8XFL3"/>
<accession>A0A9W8XFL3</accession>
<dbReference type="Proteomes" id="UP001140513">
    <property type="component" value="Unassembled WGS sequence"/>
</dbReference>
<feature type="compositionally biased region" description="Basic and acidic residues" evidence="1">
    <location>
        <begin position="19"/>
        <end position="34"/>
    </location>
</feature>
<evidence type="ECO:0000313" key="3">
    <source>
        <dbReference type="Proteomes" id="UP001140513"/>
    </source>
</evidence>
<dbReference type="EMBL" id="JAPEUX010000006">
    <property type="protein sequence ID" value="KAJ4349393.1"/>
    <property type="molecule type" value="Genomic_DNA"/>
</dbReference>
<organism evidence="2 3">
    <name type="scientific">Didymosphaeria variabile</name>
    <dbReference type="NCBI Taxonomy" id="1932322"/>
    <lineage>
        <taxon>Eukaryota</taxon>
        <taxon>Fungi</taxon>
        <taxon>Dikarya</taxon>
        <taxon>Ascomycota</taxon>
        <taxon>Pezizomycotina</taxon>
        <taxon>Dothideomycetes</taxon>
        <taxon>Pleosporomycetidae</taxon>
        <taxon>Pleosporales</taxon>
        <taxon>Massarineae</taxon>
        <taxon>Didymosphaeriaceae</taxon>
        <taxon>Didymosphaeria</taxon>
    </lineage>
</organism>
<dbReference type="GeneID" id="80911538"/>
<feature type="compositionally biased region" description="Polar residues" evidence="1">
    <location>
        <begin position="36"/>
        <end position="48"/>
    </location>
</feature>
<comment type="caution">
    <text evidence="2">The sequence shown here is derived from an EMBL/GenBank/DDBJ whole genome shotgun (WGS) entry which is preliminary data.</text>
</comment>
<dbReference type="RefSeq" id="XP_056068323.1">
    <property type="nucleotide sequence ID" value="XM_056216767.1"/>
</dbReference>
<evidence type="ECO:0000313" key="2">
    <source>
        <dbReference type="EMBL" id="KAJ4349393.1"/>
    </source>
</evidence>
<reference evidence="2" key="1">
    <citation type="submission" date="2022-10" db="EMBL/GenBank/DDBJ databases">
        <title>Tapping the CABI collections for fungal endophytes: first genome assemblies for Collariella, Neodidymelliopsis, Ascochyta clinopodiicola, Didymella pomorum, Didymosphaeria variabile, Neocosmospora piperis and Neocucurbitaria cava.</title>
        <authorList>
            <person name="Hill R."/>
        </authorList>
    </citation>
    <scope>NUCLEOTIDE SEQUENCE</scope>
    <source>
        <strain evidence="2">IMI 356815</strain>
    </source>
</reference>
<gene>
    <name evidence="2" type="ORF">N0V89_008008</name>
</gene>
<evidence type="ECO:0000256" key="1">
    <source>
        <dbReference type="SAM" id="MobiDB-lite"/>
    </source>
</evidence>
<feature type="region of interest" description="Disordered" evidence="1">
    <location>
        <begin position="1"/>
        <end position="99"/>
    </location>
</feature>
<feature type="compositionally biased region" description="Basic and acidic residues" evidence="1">
    <location>
        <begin position="66"/>
        <end position="80"/>
    </location>
</feature>
<feature type="region of interest" description="Disordered" evidence="1">
    <location>
        <begin position="125"/>
        <end position="151"/>
    </location>
</feature>
<protein>
    <submittedName>
        <fullName evidence="2">Uncharacterized protein</fullName>
    </submittedName>
</protein>
<keyword evidence="3" id="KW-1185">Reference proteome</keyword>
<name>A0A9W8XFL3_9PLEO</name>
<sequence>MARLSAENSIEHLAALKTPDQKGSRKSNRFKDFFKGSNSRASLSSGHNMSPPGASPTGGVENFKPGFEKVGLHPSERSPGSEELGFLPPERSRTLDLDEWEKLKEENKEMGHMAKMRLYKEREEMRKREGVEGENDVEGPQRERSRDESVKAMEVPGIEGDLEEGLPTADIAPAAVSKEAASPTNIAQEQERDYAISAAIEALEETIHDVCEGSTSVDDLRASAQNQVLPDESILNIGDPLEYASIRANASESNEQQISDAIARHEFRFHRFRVADVDSIDPRTSTARRTRSSKIAAELEGISNTVLPAIRIFKIGPCQLEDTSATRTLRESFLPLTYCSLFFFKAMQGPSEFFVALWKMCALALAYNGLGKLLGWHEDGSSDVLLAPAEDLAQEVKRRCLEMMTTLLQAFAQAIAVAMRELDVEDDD</sequence>
<feature type="compositionally biased region" description="Basic and acidic residues" evidence="1">
    <location>
        <begin position="139"/>
        <end position="151"/>
    </location>
</feature>